<dbReference type="Pfam" id="PF09969">
    <property type="entry name" value="DUF2203"/>
    <property type="match status" value="1"/>
</dbReference>
<accession>A0ABS1VI12</accession>
<name>A0ABS1VI12_9ACTN</name>
<keyword evidence="2" id="KW-1185">Reference proteome</keyword>
<evidence type="ECO:0000313" key="2">
    <source>
        <dbReference type="Proteomes" id="UP000598996"/>
    </source>
</evidence>
<reference evidence="1 2" key="1">
    <citation type="submission" date="2021-01" db="EMBL/GenBank/DDBJ databases">
        <title>Actinoplanes sp. nov. LDG1-01 isolated from lichen.</title>
        <authorList>
            <person name="Saeng-In P."/>
            <person name="Phongsopitanun W."/>
            <person name="Kanchanasin P."/>
            <person name="Yuki M."/>
            <person name="Kudo T."/>
            <person name="Ohkuma M."/>
            <person name="Tanasupawat S."/>
        </authorList>
    </citation>
    <scope>NUCLEOTIDE SEQUENCE [LARGE SCALE GENOMIC DNA]</scope>
    <source>
        <strain evidence="1 2">LDG1-01</strain>
    </source>
</reference>
<gene>
    <name evidence="1" type="ORF">JKJ07_08505</name>
</gene>
<dbReference type="EMBL" id="JAENHO010000002">
    <property type="protein sequence ID" value="MBL7254349.1"/>
    <property type="molecule type" value="Genomic_DNA"/>
</dbReference>
<comment type="caution">
    <text evidence="1">The sequence shown here is derived from an EMBL/GenBank/DDBJ whole genome shotgun (WGS) entry which is preliminary data.</text>
</comment>
<evidence type="ECO:0000313" key="1">
    <source>
        <dbReference type="EMBL" id="MBL7254349.1"/>
    </source>
</evidence>
<organism evidence="1 2">
    <name type="scientific">Paractinoplanes lichenicola</name>
    <dbReference type="NCBI Taxonomy" id="2802976"/>
    <lineage>
        <taxon>Bacteria</taxon>
        <taxon>Bacillati</taxon>
        <taxon>Actinomycetota</taxon>
        <taxon>Actinomycetes</taxon>
        <taxon>Micromonosporales</taxon>
        <taxon>Micromonosporaceae</taxon>
        <taxon>Paractinoplanes</taxon>
    </lineage>
</organism>
<dbReference type="InterPro" id="IPR018699">
    <property type="entry name" value="DUF2203"/>
</dbReference>
<protein>
    <submittedName>
        <fullName evidence="1">DUF2203 domain-containing protein</fullName>
    </submittedName>
</protein>
<dbReference type="RefSeq" id="WP_202990669.1">
    <property type="nucleotide sequence ID" value="NZ_JAENHO010000002.1"/>
</dbReference>
<sequence length="122" mass="13105">MGLFTVSEAREELERLQPVLVEIVALRADAAELGAVIGAGGPPTPLGGMPEWKAATARLDDLMTVVQQTGAVLKSLAPLLVDFPSEIDGVDVDLCWLEGEHGLNWYHRSDLGFAGRRPMPVD</sequence>
<proteinExistence type="predicted"/>
<dbReference type="PIRSF" id="PIRSF016498">
    <property type="entry name" value="UCP016498"/>
    <property type="match status" value="1"/>
</dbReference>
<dbReference type="Proteomes" id="UP000598996">
    <property type="component" value="Unassembled WGS sequence"/>
</dbReference>